<evidence type="ECO:0000313" key="3">
    <source>
        <dbReference type="Proteomes" id="UP000579647"/>
    </source>
</evidence>
<dbReference type="GO" id="GO:0032259">
    <property type="term" value="P:methylation"/>
    <property type="evidence" value="ECO:0007669"/>
    <property type="project" value="UniProtKB-KW"/>
</dbReference>
<organism evidence="2 3">
    <name type="scientific">Nocardiopsis metallicus</name>
    <dbReference type="NCBI Taxonomy" id="179819"/>
    <lineage>
        <taxon>Bacteria</taxon>
        <taxon>Bacillati</taxon>
        <taxon>Actinomycetota</taxon>
        <taxon>Actinomycetes</taxon>
        <taxon>Streptosporangiales</taxon>
        <taxon>Nocardiopsidaceae</taxon>
        <taxon>Nocardiopsis</taxon>
    </lineage>
</organism>
<evidence type="ECO:0000313" key="2">
    <source>
        <dbReference type="EMBL" id="MBB5490353.1"/>
    </source>
</evidence>
<evidence type="ECO:0000259" key="1">
    <source>
        <dbReference type="Pfam" id="PF08242"/>
    </source>
</evidence>
<accession>A0A840W4V5</accession>
<dbReference type="PANTHER" id="PTHR43861">
    <property type="entry name" value="TRANS-ACONITATE 2-METHYLTRANSFERASE-RELATED"/>
    <property type="match status" value="1"/>
</dbReference>
<dbReference type="RefSeq" id="WP_184363624.1">
    <property type="nucleotide sequence ID" value="NZ_BAAAKM010000088.1"/>
</dbReference>
<keyword evidence="3" id="KW-1185">Reference proteome</keyword>
<sequence length="219" mass="24189">MSSLTPLITRLDRFNQRHPWSHNDLYAPWVVRRVTASGAREVLDVGCGTGNLLARLHRRVDWAEGLEPDPGTAALAQARFARTPGVTINPVGFADRAPHRRWDAITLVAVLHHLPLEPTLRELRASLNPGGRLVVVGCHRDEGPADQLAGLVSLLLNPLIGLVKHPVPAAEPPPHMRAPTAEPPETLARIRAAADRELPGARVRRRLFWRHTLVYDHPA</sequence>
<dbReference type="Pfam" id="PF08242">
    <property type="entry name" value="Methyltransf_12"/>
    <property type="match status" value="1"/>
</dbReference>
<dbReference type="Gene3D" id="3.40.50.150">
    <property type="entry name" value="Vaccinia Virus protein VP39"/>
    <property type="match status" value="1"/>
</dbReference>
<name>A0A840W4V5_9ACTN</name>
<gene>
    <name evidence="2" type="ORF">HNR07_001490</name>
</gene>
<keyword evidence="2" id="KW-0489">Methyltransferase</keyword>
<comment type="caution">
    <text evidence="2">The sequence shown here is derived from an EMBL/GenBank/DDBJ whole genome shotgun (WGS) entry which is preliminary data.</text>
</comment>
<dbReference type="EMBL" id="JACHDO010000001">
    <property type="protein sequence ID" value="MBB5490353.1"/>
    <property type="molecule type" value="Genomic_DNA"/>
</dbReference>
<dbReference type="CDD" id="cd02440">
    <property type="entry name" value="AdoMet_MTases"/>
    <property type="match status" value="1"/>
</dbReference>
<dbReference type="GO" id="GO:0008168">
    <property type="term" value="F:methyltransferase activity"/>
    <property type="evidence" value="ECO:0007669"/>
    <property type="project" value="UniProtKB-KW"/>
</dbReference>
<dbReference type="InterPro" id="IPR013217">
    <property type="entry name" value="Methyltransf_12"/>
</dbReference>
<feature type="domain" description="Methyltransferase type 12" evidence="1">
    <location>
        <begin position="43"/>
        <end position="133"/>
    </location>
</feature>
<reference evidence="2 3" key="1">
    <citation type="submission" date="2020-08" db="EMBL/GenBank/DDBJ databases">
        <title>Sequencing the genomes of 1000 actinobacteria strains.</title>
        <authorList>
            <person name="Klenk H.-P."/>
        </authorList>
    </citation>
    <scope>NUCLEOTIDE SEQUENCE [LARGE SCALE GENOMIC DNA]</scope>
    <source>
        <strain evidence="2 3">DSM 44598</strain>
    </source>
</reference>
<protein>
    <submittedName>
        <fullName evidence="2">SAM-dependent methyltransferase</fullName>
    </submittedName>
</protein>
<dbReference type="InterPro" id="IPR029063">
    <property type="entry name" value="SAM-dependent_MTases_sf"/>
</dbReference>
<proteinExistence type="predicted"/>
<keyword evidence="2" id="KW-0808">Transferase</keyword>
<dbReference type="Proteomes" id="UP000579647">
    <property type="component" value="Unassembled WGS sequence"/>
</dbReference>
<dbReference type="AlphaFoldDB" id="A0A840W4V5"/>
<dbReference type="SUPFAM" id="SSF53335">
    <property type="entry name" value="S-adenosyl-L-methionine-dependent methyltransferases"/>
    <property type="match status" value="1"/>
</dbReference>